<accession>A0ABM8UDD7</accession>
<organism evidence="2 3">
    <name type="scientific">Novilysobacter luteus</name>
    <dbReference type="NCBI Taxonomy" id="2822368"/>
    <lineage>
        <taxon>Bacteria</taxon>
        <taxon>Pseudomonadati</taxon>
        <taxon>Pseudomonadota</taxon>
        <taxon>Gammaproteobacteria</taxon>
        <taxon>Lysobacterales</taxon>
        <taxon>Lysobacteraceae</taxon>
        <taxon>Novilysobacter</taxon>
    </lineage>
</organism>
<dbReference type="Proteomes" id="UP000680116">
    <property type="component" value="Chromosome"/>
</dbReference>
<dbReference type="RefSeq" id="WP_251370640.1">
    <property type="nucleotide sequence ID" value="NZ_OU015430.1"/>
</dbReference>
<proteinExistence type="predicted"/>
<gene>
    <name evidence="2" type="ORF">LYB30171_00680</name>
</gene>
<feature type="region of interest" description="Disordered" evidence="1">
    <location>
        <begin position="73"/>
        <end position="93"/>
    </location>
</feature>
<reference evidence="2 3" key="1">
    <citation type="submission" date="2021-04" db="EMBL/GenBank/DDBJ databases">
        <authorList>
            <person name="Rodrigo-Torres L."/>
            <person name="Arahal R. D."/>
            <person name="Lucena T."/>
        </authorList>
    </citation>
    <scope>NUCLEOTIDE SEQUENCE [LARGE SCALE GENOMIC DNA]</scope>
    <source>
        <strain evidence="2 3">CECT 30171</strain>
    </source>
</reference>
<dbReference type="EMBL" id="OU015430">
    <property type="protein sequence ID" value="CAG4970196.1"/>
    <property type="molecule type" value="Genomic_DNA"/>
</dbReference>
<evidence type="ECO:0000256" key="1">
    <source>
        <dbReference type="SAM" id="MobiDB-lite"/>
    </source>
</evidence>
<keyword evidence="3" id="KW-1185">Reference proteome</keyword>
<evidence type="ECO:0008006" key="4">
    <source>
        <dbReference type="Google" id="ProtNLM"/>
    </source>
</evidence>
<protein>
    <recommendedName>
        <fullName evidence="4">Flagellar protein FliT</fullName>
    </recommendedName>
</protein>
<evidence type="ECO:0000313" key="3">
    <source>
        <dbReference type="Proteomes" id="UP000680116"/>
    </source>
</evidence>
<sequence length="93" mass="10219">MIPALPIARVRAALDAGEFDRASALLKEHEREVRAAIATEPPDSRSRDTWLALLHAQRELVEHLQAARSNAGSALQRLRESHRGAAAYKATGR</sequence>
<name>A0ABM8UDD7_9GAMM</name>
<evidence type="ECO:0000313" key="2">
    <source>
        <dbReference type="EMBL" id="CAG4970196.1"/>
    </source>
</evidence>